<proteinExistence type="predicted"/>
<gene>
    <name evidence="2" type="ORF">UFOPK3522_01005</name>
</gene>
<organism evidence="2">
    <name type="scientific">freshwater metagenome</name>
    <dbReference type="NCBI Taxonomy" id="449393"/>
    <lineage>
        <taxon>unclassified sequences</taxon>
        <taxon>metagenomes</taxon>
        <taxon>ecological metagenomes</taxon>
    </lineage>
</organism>
<feature type="domain" description="IrrE N-terminal-like" evidence="1">
    <location>
        <begin position="72"/>
        <end position="167"/>
    </location>
</feature>
<reference evidence="2" key="1">
    <citation type="submission" date="2020-05" db="EMBL/GenBank/DDBJ databases">
        <authorList>
            <person name="Chiriac C."/>
            <person name="Salcher M."/>
            <person name="Ghai R."/>
            <person name="Kavagutti S V."/>
        </authorList>
    </citation>
    <scope>NUCLEOTIDE SEQUENCE</scope>
</reference>
<dbReference type="PANTHER" id="PTHR43236">
    <property type="entry name" value="ANTITOXIN HIGA1"/>
    <property type="match status" value="1"/>
</dbReference>
<evidence type="ECO:0000259" key="1">
    <source>
        <dbReference type="Pfam" id="PF06114"/>
    </source>
</evidence>
<dbReference type="InterPro" id="IPR052345">
    <property type="entry name" value="Rad_response_metalloprotease"/>
</dbReference>
<protein>
    <submittedName>
        <fullName evidence="2">Unannotated protein</fullName>
    </submittedName>
</protein>
<dbReference type="PANTHER" id="PTHR43236:SF1">
    <property type="entry name" value="BLL7220 PROTEIN"/>
    <property type="match status" value="1"/>
</dbReference>
<dbReference type="Gene3D" id="1.10.10.2910">
    <property type="match status" value="1"/>
</dbReference>
<dbReference type="AlphaFoldDB" id="A0A6J5ZVJ8"/>
<dbReference type="Pfam" id="PF06114">
    <property type="entry name" value="Peptidase_M78"/>
    <property type="match status" value="1"/>
</dbReference>
<dbReference type="EMBL" id="CAESAO010000085">
    <property type="protein sequence ID" value="CAB4344837.1"/>
    <property type="molecule type" value="Genomic_DNA"/>
</dbReference>
<name>A0A6J5ZVJ8_9ZZZZ</name>
<evidence type="ECO:0000313" key="2">
    <source>
        <dbReference type="EMBL" id="CAB4344837.1"/>
    </source>
</evidence>
<accession>A0A6J5ZVJ8</accession>
<dbReference type="InterPro" id="IPR010359">
    <property type="entry name" value="IrrE_HExxH"/>
</dbReference>
<sequence>MSETEAEKELRRERATAAALEARAQTDVPLDMPLECIVTTVEQSFDLVVVIALLGKGLAGAYAKLPSLNVALIAGKDAAVRRRFTLAHELGHHYLGHGPRFDTNSSMNDEADPDESSANRFAAEFIAPQPAVERFVGELDDDSPTLELVCRLSNHFAISPLSARIRLETAGIVTDRALLGPLDAQIKDHQAKGCFERLGLEDRDDLCKLPADQLPRLPAEAHGSALADFLDGQINADELAATIGRSSEQVEEALGRSVV</sequence>